<evidence type="ECO:0000313" key="3">
    <source>
        <dbReference type="EMBL" id="MDP5272857.1"/>
    </source>
</evidence>
<sequence length="212" mass="23997">MNKKTILSGVAALSIVISGYIYAENNVIQASKETNSITTDQTATKSEDYDYTTAEFIREGRGYNISWSFDQLSENVDLIVEVIPTGDRNHIYDTDVFGGVGIGITETNVNVSNVIKGDESLENTKITVNENYYSRDNGKTFTTSDDYTPLRNGGKYILFLVKEASNETYSIWALQQGKYNMDNTDPSEEEVEKRNQHYKELKDQVKNKYKES</sequence>
<evidence type="ECO:0000256" key="1">
    <source>
        <dbReference type="SAM" id="MobiDB-lite"/>
    </source>
</evidence>
<feature type="chain" id="PRO_5045647439" description="Copper amine oxidase-like N-terminal domain-containing protein" evidence="2">
    <location>
        <begin position="24"/>
        <end position="212"/>
    </location>
</feature>
<dbReference type="Proteomes" id="UP001231941">
    <property type="component" value="Unassembled WGS sequence"/>
</dbReference>
<accession>A0ABT9IU82</accession>
<keyword evidence="2" id="KW-0732">Signal</keyword>
<feature type="compositionally biased region" description="Basic and acidic residues" evidence="1">
    <location>
        <begin position="191"/>
        <end position="212"/>
    </location>
</feature>
<dbReference type="RefSeq" id="WP_305990160.1">
    <property type="nucleotide sequence ID" value="NZ_JAVAMP010000001.1"/>
</dbReference>
<comment type="caution">
    <text evidence="3">The sequence shown here is derived from an EMBL/GenBank/DDBJ whole genome shotgun (WGS) entry which is preliminary data.</text>
</comment>
<proteinExistence type="predicted"/>
<feature type="region of interest" description="Disordered" evidence="1">
    <location>
        <begin position="182"/>
        <end position="212"/>
    </location>
</feature>
<reference evidence="3 4" key="1">
    <citation type="submission" date="2023-08" db="EMBL/GenBank/DDBJ databases">
        <authorList>
            <person name="Park J.-S."/>
        </authorList>
    </citation>
    <scope>NUCLEOTIDE SEQUENCE [LARGE SCALE GENOMIC DNA]</scope>
    <source>
        <strain evidence="3 4">2205SS18-9</strain>
    </source>
</reference>
<protein>
    <recommendedName>
        <fullName evidence="5">Copper amine oxidase-like N-terminal domain-containing protein</fullName>
    </recommendedName>
</protein>
<gene>
    <name evidence="3" type="ORF">Q5Y73_01930</name>
</gene>
<keyword evidence="4" id="KW-1185">Reference proteome</keyword>
<evidence type="ECO:0000313" key="4">
    <source>
        <dbReference type="Proteomes" id="UP001231941"/>
    </source>
</evidence>
<organism evidence="3 4">
    <name type="scientific">Chengkuizengella axinellae</name>
    <dbReference type="NCBI Taxonomy" id="3064388"/>
    <lineage>
        <taxon>Bacteria</taxon>
        <taxon>Bacillati</taxon>
        <taxon>Bacillota</taxon>
        <taxon>Bacilli</taxon>
        <taxon>Bacillales</taxon>
        <taxon>Paenibacillaceae</taxon>
        <taxon>Chengkuizengella</taxon>
    </lineage>
</organism>
<evidence type="ECO:0000256" key="2">
    <source>
        <dbReference type="SAM" id="SignalP"/>
    </source>
</evidence>
<feature type="signal peptide" evidence="2">
    <location>
        <begin position="1"/>
        <end position="23"/>
    </location>
</feature>
<dbReference type="EMBL" id="JAVAMP010000001">
    <property type="protein sequence ID" value="MDP5272857.1"/>
    <property type="molecule type" value="Genomic_DNA"/>
</dbReference>
<name>A0ABT9IU82_9BACL</name>
<evidence type="ECO:0008006" key="5">
    <source>
        <dbReference type="Google" id="ProtNLM"/>
    </source>
</evidence>